<dbReference type="InterPro" id="IPR036513">
    <property type="entry name" value="STAS_dom_sf"/>
</dbReference>
<evidence type="ECO:0000313" key="3">
    <source>
        <dbReference type="Proteomes" id="UP000535589"/>
    </source>
</evidence>
<organism evidence="2 3">
    <name type="scientific">Vibrio agarilyticus</name>
    <dbReference type="NCBI Taxonomy" id="2726741"/>
    <lineage>
        <taxon>Bacteria</taxon>
        <taxon>Pseudomonadati</taxon>
        <taxon>Pseudomonadota</taxon>
        <taxon>Gammaproteobacteria</taxon>
        <taxon>Vibrionales</taxon>
        <taxon>Vibrionaceae</taxon>
        <taxon>Vibrio</taxon>
    </lineage>
</organism>
<dbReference type="EMBL" id="JABAIK010000004">
    <property type="protein sequence ID" value="NLS12394.1"/>
    <property type="molecule type" value="Genomic_DNA"/>
</dbReference>
<dbReference type="AlphaFoldDB" id="A0A7X8TPH6"/>
<dbReference type="Gene3D" id="3.30.750.24">
    <property type="entry name" value="STAS domain"/>
    <property type="match status" value="1"/>
</dbReference>
<sequence length="105" mass="11795">MSQTQWHVDGNGDLSLAGALDRHSVATLWPKLQAWVCRTNDANCDLGGIERVDSAGMAFLIHLIEHAKRQNCHIMLRFVPTQLGTLFQLSNVESLVADHIQNYQR</sequence>
<keyword evidence="3" id="KW-1185">Reference proteome</keyword>
<comment type="caution">
    <text evidence="2">The sequence shown here is derived from an EMBL/GenBank/DDBJ whole genome shotgun (WGS) entry which is preliminary data.</text>
</comment>
<dbReference type="Proteomes" id="UP000535589">
    <property type="component" value="Unassembled WGS sequence"/>
</dbReference>
<dbReference type="Pfam" id="PF13466">
    <property type="entry name" value="STAS_2"/>
    <property type="match status" value="1"/>
</dbReference>
<name>A0A7X8TPH6_9VIBR</name>
<accession>A0A7X8TPH6</accession>
<dbReference type="InterPro" id="IPR002645">
    <property type="entry name" value="STAS_dom"/>
</dbReference>
<dbReference type="PROSITE" id="PS50801">
    <property type="entry name" value="STAS"/>
    <property type="match status" value="1"/>
</dbReference>
<dbReference type="PANTHER" id="PTHR35849">
    <property type="entry name" value="BLR2341 PROTEIN"/>
    <property type="match status" value="1"/>
</dbReference>
<evidence type="ECO:0000259" key="1">
    <source>
        <dbReference type="PROSITE" id="PS50801"/>
    </source>
</evidence>
<protein>
    <submittedName>
        <fullName evidence="2">STAS domain-containing protein</fullName>
    </submittedName>
</protein>
<dbReference type="CDD" id="cd07043">
    <property type="entry name" value="STAS_anti-anti-sigma_factors"/>
    <property type="match status" value="1"/>
</dbReference>
<dbReference type="InterPro" id="IPR052746">
    <property type="entry name" value="MlaB_ABC_Transporter"/>
</dbReference>
<evidence type="ECO:0000313" key="2">
    <source>
        <dbReference type="EMBL" id="NLS12394.1"/>
    </source>
</evidence>
<dbReference type="RefSeq" id="WP_168835498.1">
    <property type="nucleotide sequence ID" value="NZ_JABAIK010000004.1"/>
</dbReference>
<gene>
    <name evidence="2" type="ORF">HGP28_05715</name>
</gene>
<dbReference type="SUPFAM" id="SSF52091">
    <property type="entry name" value="SpoIIaa-like"/>
    <property type="match status" value="1"/>
</dbReference>
<dbReference type="PANTHER" id="PTHR35849:SF1">
    <property type="entry name" value="INTERMEMBRANE PHOSPHOLIPID TRANSPORT SYSTEM BINDING PROTEIN MLAB"/>
    <property type="match status" value="1"/>
</dbReference>
<dbReference type="InterPro" id="IPR058548">
    <property type="entry name" value="MlaB-like_STAS"/>
</dbReference>
<proteinExistence type="predicted"/>
<reference evidence="2 3" key="1">
    <citation type="submission" date="2020-04" db="EMBL/GenBank/DDBJ databases">
        <title>Vibrio sp. SM6, a novel species isolated from seawater.</title>
        <authorList>
            <person name="Wang X."/>
        </authorList>
    </citation>
    <scope>NUCLEOTIDE SEQUENCE [LARGE SCALE GENOMIC DNA]</scope>
    <source>
        <strain evidence="2 3">SM6</strain>
    </source>
</reference>
<feature type="domain" description="STAS" evidence="1">
    <location>
        <begin position="14"/>
        <end position="105"/>
    </location>
</feature>